<dbReference type="Pfam" id="PF03704">
    <property type="entry name" value="BTAD"/>
    <property type="match status" value="1"/>
</dbReference>
<dbReference type="InterPro" id="IPR002182">
    <property type="entry name" value="NB-ARC"/>
</dbReference>
<dbReference type="InterPro" id="IPR001867">
    <property type="entry name" value="OmpR/PhoB-type_DNA-bd"/>
</dbReference>
<evidence type="ECO:0000256" key="5">
    <source>
        <dbReference type="PROSITE-ProRule" id="PRU00339"/>
    </source>
</evidence>
<dbReference type="Pfam" id="PF13424">
    <property type="entry name" value="TPR_12"/>
    <property type="match status" value="2"/>
</dbReference>
<feature type="DNA-binding region" description="OmpR/PhoB-type" evidence="6">
    <location>
        <begin position="1"/>
        <end position="93"/>
    </location>
</feature>
<organism evidence="9 10">
    <name type="scientific">Actinomadura algeriensis</name>
    <dbReference type="NCBI Taxonomy" id="1679523"/>
    <lineage>
        <taxon>Bacteria</taxon>
        <taxon>Bacillati</taxon>
        <taxon>Actinomycetota</taxon>
        <taxon>Actinomycetes</taxon>
        <taxon>Streptosporangiales</taxon>
        <taxon>Thermomonosporaceae</taxon>
        <taxon>Actinomadura</taxon>
    </lineage>
</organism>
<keyword evidence="5" id="KW-0802">TPR repeat</keyword>
<evidence type="ECO:0000313" key="9">
    <source>
        <dbReference type="EMBL" id="MBE1535877.1"/>
    </source>
</evidence>
<feature type="domain" description="OmpR/PhoB-type" evidence="8">
    <location>
        <begin position="1"/>
        <end position="93"/>
    </location>
</feature>
<dbReference type="Pfam" id="PF00486">
    <property type="entry name" value="Trans_reg_C"/>
    <property type="match status" value="1"/>
</dbReference>
<dbReference type="SMART" id="SM01043">
    <property type="entry name" value="BTAD"/>
    <property type="match status" value="1"/>
</dbReference>
<dbReference type="SUPFAM" id="SSF48452">
    <property type="entry name" value="TPR-like"/>
    <property type="match status" value="3"/>
</dbReference>
<keyword evidence="4" id="KW-0804">Transcription</keyword>
<dbReference type="PROSITE" id="PS51755">
    <property type="entry name" value="OMPR_PHOB"/>
    <property type="match status" value="1"/>
</dbReference>
<evidence type="ECO:0000259" key="8">
    <source>
        <dbReference type="PROSITE" id="PS51755"/>
    </source>
</evidence>
<gene>
    <name evidence="9" type="ORF">H4W34_005710</name>
</gene>
<keyword evidence="2" id="KW-0805">Transcription regulation</keyword>
<dbReference type="SUPFAM" id="SSF46894">
    <property type="entry name" value="C-terminal effector domain of the bipartite response regulators"/>
    <property type="match status" value="1"/>
</dbReference>
<dbReference type="PANTHER" id="PTHR35807">
    <property type="entry name" value="TRANSCRIPTIONAL REGULATOR REDD-RELATED"/>
    <property type="match status" value="1"/>
</dbReference>
<dbReference type="InterPro" id="IPR027417">
    <property type="entry name" value="P-loop_NTPase"/>
</dbReference>
<evidence type="ECO:0000256" key="7">
    <source>
        <dbReference type="SAM" id="MobiDB-lite"/>
    </source>
</evidence>
<dbReference type="SUPFAM" id="SSF52540">
    <property type="entry name" value="P-loop containing nucleoside triphosphate hydrolases"/>
    <property type="match status" value="1"/>
</dbReference>
<proteinExistence type="inferred from homology"/>
<dbReference type="InterPro" id="IPR036388">
    <property type="entry name" value="WH-like_DNA-bd_sf"/>
</dbReference>
<comment type="caution">
    <text evidence="9">The sequence shown here is derived from an EMBL/GenBank/DDBJ whole genome shotgun (WGS) entry which is preliminary data.</text>
</comment>
<accession>A0ABR9JZ64</accession>
<feature type="compositionally biased region" description="Pro residues" evidence="7">
    <location>
        <begin position="248"/>
        <end position="263"/>
    </location>
</feature>
<sequence length="1040" mass="114179">MEFRILGPVRLWDGREAHEPRWAKERTVLVSLLLVPGRPVSAGDLIERLWDGEAPARARSRLHIHIARLRATLQSLDAGIEIRQDGGAYTLDADPEEIDYHRFLTLRSQAAAIADSGDPEQAIALLRDAAALWRGRPLDDAGGSWAELTRRMIEDELVNGVLDRLTLELEQGAHAAVVTELNGLVARFPDEERPVELLMLALHRCGRSGEAVRVHDRLRRRLNDRLGIEPGPRLDGLRRGILAGSPALAPPEPSAPPARPPSDLPRDLHTFTGRTAELDRLTAFAEHDGRSVPVLAIDGMPGVGKTVLAVHLAHRLADRFPDGRLYLPLHAHDAEHEPLAPAVALERLLLMTGVDRMPGDFKDAARQEPRPVEELASLWRSRMDGRRVLILLDDALDNGQIRPLLPGTPGCLVIVTSRRRLIGLEGTRSLSLDVLDPDDAARLLARASGDRVAPDDPGAREVVRLCGQLPLAVQLAGGRLLHRPSWTAAHLAARLTDGRGRLIEIRAEDRDLTAAFRLSYEGLPASDREAFRLLSLHPGADIPGDDAAVLLGVGRAAAEAALDDLQDHHLISEPLPGRYRFHDLIREYAAELVRRDDQSVRDAALDRLLDHRVARAAHDARLVRPGALPADAASPHAREEARRRLGETTGDLLSIARHATAHGRPRHAARLAAVLGEHLESAGRWADAVRLHDTAVAAWRVLDDDAALTRALADVAKVAWRCGENEHALDSATEGLELARARGDGPTVAGFLDQIGLVHWHRSEFDVAAGYFEQALAEHRAVDHALGRAEVLNHLGIIMWHLGRYPEAFEHMRAALAIYEREEDDRGRRITLNNIGEVELHLGDHETALAHFMRAAEFGEMSRQHRAAWTNNVANCQRATGRAAEAIDRYREALSIYQEIGDRRGECDSLNQIGACFADLGREGEAHIHHQNALVLGRALADRFEQAIALRGIGDLHLRADRHALALANYEESLGLARTMADADQEARALEGIAEVVAGTRGPEAAAPHRRRALDLYEHLGLPEAAALRARLDMDDASEA</sequence>
<dbReference type="PRINTS" id="PR00364">
    <property type="entry name" value="DISEASERSIST"/>
</dbReference>
<dbReference type="GO" id="GO:0003677">
    <property type="term" value="F:DNA binding"/>
    <property type="evidence" value="ECO:0007669"/>
    <property type="project" value="UniProtKB-KW"/>
</dbReference>
<dbReference type="Gene3D" id="3.40.50.300">
    <property type="entry name" value="P-loop containing nucleotide triphosphate hydrolases"/>
    <property type="match status" value="1"/>
</dbReference>
<dbReference type="InterPro" id="IPR051677">
    <property type="entry name" value="AfsR-DnrI-RedD_regulator"/>
</dbReference>
<dbReference type="PROSITE" id="PS50005">
    <property type="entry name" value="TPR"/>
    <property type="match status" value="1"/>
</dbReference>
<feature type="region of interest" description="Disordered" evidence="7">
    <location>
        <begin position="243"/>
        <end position="266"/>
    </location>
</feature>
<evidence type="ECO:0000256" key="2">
    <source>
        <dbReference type="ARBA" id="ARBA00023015"/>
    </source>
</evidence>
<evidence type="ECO:0000256" key="1">
    <source>
        <dbReference type="ARBA" id="ARBA00005820"/>
    </source>
</evidence>
<evidence type="ECO:0000313" key="10">
    <source>
        <dbReference type="Proteomes" id="UP000627838"/>
    </source>
</evidence>
<dbReference type="CDD" id="cd15831">
    <property type="entry name" value="BTAD"/>
    <property type="match status" value="1"/>
</dbReference>
<dbReference type="RefSeq" id="WP_192761999.1">
    <property type="nucleotide sequence ID" value="NZ_JADBDZ010000001.1"/>
</dbReference>
<keyword evidence="10" id="KW-1185">Reference proteome</keyword>
<evidence type="ECO:0000256" key="4">
    <source>
        <dbReference type="ARBA" id="ARBA00023163"/>
    </source>
</evidence>
<name>A0ABR9JZ64_9ACTN</name>
<dbReference type="InterPro" id="IPR011990">
    <property type="entry name" value="TPR-like_helical_dom_sf"/>
</dbReference>
<dbReference type="InterPro" id="IPR016032">
    <property type="entry name" value="Sig_transdc_resp-reg_C-effctor"/>
</dbReference>
<dbReference type="Gene3D" id="1.10.10.10">
    <property type="entry name" value="Winged helix-like DNA-binding domain superfamily/Winged helix DNA-binding domain"/>
    <property type="match status" value="2"/>
</dbReference>
<reference evidence="9 10" key="1">
    <citation type="submission" date="2020-10" db="EMBL/GenBank/DDBJ databases">
        <title>Sequencing the genomes of 1000 actinobacteria strains.</title>
        <authorList>
            <person name="Klenk H.-P."/>
        </authorList>
    </citation>
    <scope>NUCLEOTIDE SEQUENCE [LARGE SCALE GENOMIC DNA]</scope>
    <source>
        <strain evidence="9 10">DSM 46744</strain>
    </source>
</reference>
<evidence type="ECO:0000256" key="6">
    <source>
        <dbReference type="PROSITE-ProRule" id="PRU01091"/>
    </source>
</evidence>
<dbReference type="SMART" id="SM00028">
    <property type="entry name" value="TPR"/>
    <property type="match status" value="7"/>
</dbReference>
<keyword evidence="3 6" id="KW-0238">DNA-binding</keyword>
<dbReference type="Gene3D" id="1.25.40.10">
    <property type="entry name" value="Tetratricopeptide repeat domain"/>
    <property type="match status" value="3"/>
</dbReference>
<feature type="repeat" description="TPR" evidence="5">
    <location>
        <begin position="789"/>
        <end position="822"/>
    </location>
</feature>
<dbReference type="InterPro" id="IPR005158">
    <property type="entry name" value="BTAD"/>
</dbReference>
<dbReference type="PANTHER" id="PTHR35807:SF1">
    <property type="entry name" value="TRANSCRIPTIONAL REGULATOR REDD"/>
    <property type="match status" value="1"/>
</dbReference>
<dbReference type="EMBL" id="JADBDZ010000001">
    <property type="protein sequence ID" value="MBE1535877.1"/>
    <property type="molecule type" value="Genomic_DNA"/>
</dbReference>
<protein>
    <submittedName>
        <fullName evidence="9">DNA-binding SARP family transcriptional activator/tetratricopeptide (TPR) repeat protein</fullName>
    </submittedName>
</protein>
<evidence type="ECO:0000256" key="3">
    <source>
        <dbReference type="ARBA" id="ARBA00023125"/>
    </source>
</evidence>
<comment type="similarity">
    <text evidence="1">Belongs to the AfsR/DnrI/RedD regulatory family.</text>
</comment>
<dbReference type="Pfam" id="PF00931">
    <property type="entry name" value="NB-ARC"/>
    <property type="match status" value="1"/>
</dbReference>
<dbReference type="InterPro" id="IPR019734">
    <property type="entry name" value="TPR_rpt"/>
</dbReference>
<dbReference type="Proteomes" id="UP000627838">
    <property type="component" value="Unassembled WGS sequence"/>
</dbReference>